<accession>A0A6G1CXH3</accession>
<comment type="caution">
    <text evidence="2">The sequence shown here is derived from an EMBL/GenBank/DDBJ whole genome shotgun (WGS) entry which is preliminary data.</text>
</comment>
<organism evidence="2 3">
    <name type="scientific">Oryza meyeriana var. granulata</name>
    <dbReference type="NCBI Taxonomy" id="110450"/>
    <lineage>
        <taxon>Eukaryota</taxon>
        <taxon>Viridiplantae</taxon>
        <taxon>Streptophyta</taxon>
        <taxon>Embryophyta</taxon>
        <taxon>Tracheophyta</taxon>
        <taxon>Spermatophyta</taxon>
        <taxon>Magnoliopsida</taxon>
        <taxon>Liliopsida</taxon>
        <taxon>Poales</taxon>
        <taxon>Poaceae</taxon>
        <taxon>BOP clade</taxon>
        <taxon>Oryzoideae</taxon>
        <taxon>Oryzeae</taxon>
        <taxon>Oryzinae</taxon>
        <taxon>Oryza</taxon>
        <taxon>Oryza meyeriana</taxon>
    </lineage>
</organism>
<dbReference type="EMBL" id="SPHZ02000008">
    <property type="protein sequence ID" value="KAF0904769.1"/>
    <property type="molecule type" value="Genomic_DNA"/>
</dbReference>
<name>A0A6G1CXH3_9ORYZ</name>
<feature type="region of interest" description="Disordered" evidence="1">
    <location>
        <begin position="51"/>
        <end position="76"/>
    </location>
</feature>
<evidence type="ECO:0000313" key="2">
    <source>
        <dbReference type="EMBL" id="KAF0904769.1"/>
    </source>
</evidence>
<protein>
    <submittedName>
        <fullName evidence="2">Uncharacterized protein</fullName>
    </submittedName>
</protein>
<proteinExistence type="predicted"/>
<feature type="compositionally biased region" description="Gly residues" evidence="1">
    <location>
        <begin position="65"/>
        <end position="74"/>
    </location>
</feature>
<gene>
    <name evidence="2" type="ORF">E2562_037008</name>
</gene>
<evidence type="ECO:0000256" key="1">
    <source>
        <dbReference type="SAM" id="MobiDB-lite"/>
    </source>
</evidence>
<dbReference type="AlphaFoldDB" id="A0A6G1CXH3"/>
<reference evidence="2 3" key="1">
    <citation type="submission" date="2019-11" db="EMBL/GenBank/DDBJ databases">
        <title>Whole genome sequence of Oryza granulata.</title>
        <authorList>
            <person name="Li W."/>
        </authorList>
    </citation>
    <scope>NUCLEOTIDE SEQUENCE [LARGE SCALE GENOMIC DNA]</scope>
    <source>
        <strain evidence="3">cv. Menghai</strain>
        <tissue evidence="2">Leaf</tissue>
    </source>
</reference>
<dbReference type="Proteomes" id="UP000479710">
    <property type="component" value="Unassembled WGS sequence"/>
</dbReference>
<sequence>MAVSPVSLSFTSAVTPAISPFPPSLVGADLRSSGGVAGDRRCWRSAALGSTAALEREREREGGVGRRGVAGTSGGSTDRELAVTLEIGGGVGDRWRLWSVKEKRRRANISFVLAWLKEMLLLDGMLPFRGAMILLSGIIEGTD</sequence>
<feature type="compositionally biased region" description="Basic and acidic residues" evidence="1">
    <location>
        <begin position="54"/>
        <end position="64"/>
    </location>
</feature>
<evidence type="ECO:0000313" key="3">
    <source>
        <dbReference type="Proteomes" id="UP000479710"/>
    </source>
</evidence>
<keyword evidence="3" id="KW-1185">Reference proteome</keyword>